<dbReference type="SUPFAM" id="SSF48403">
    <property type="entry name" value="Ankyrin repeat"/>
    <property type="match status" value="1"/>
</dbReference>
<organism evidence="1 2">
    <name type="scientific">Mumia flava</name>
    <dbReference type="NCBI Taxonomy" id="1348852"/>
    <lineage>
        <taxon>Bacteria</taxon>
        <taxon>Bacillati</taxon>
        <taxon>Actinomycetota</taxon>
        <taxon>Actinomycetes</taxon>
        <taxon>Propionibacteriales</taxon>
        <taxon>Nocardioidaceae</taxon>
        <taxon>Mumia</taxon>
    </lineage>
</organism>
<name>A0A2M9B738_9ACTN</name>
<dbReference type="InterPro" id="IPR036770">
    <property type="entry name" value="Ankyrin_rpt-contain_sf"/>
</dbReference>
<protein>
    <submittedName>
        <fullName evidence="1">Uncharacterized protein</fullName>
    </submittedName>
</protein>
<evidence type="ECO:0000313" key="1">
    <source>
        <dbReference type="EMBL" id="PJJ53742.1"/>
    </source>
</evidence>
<dbReference type="OrthoDB" id="1551450at2"/>
<evidence type="ECO:0000313" key="2">
    <source>
        <dbReference type="Proteomes" id="UP000230842"/>
    </source>
</evidence>
<reference evidence="1 2" key="1">
    <citation type="submission" date="2017-11" db="EMBL/GenBank/DDBJ databases">
        <title>Genomic Encyclopedia of Archaeal and Bacterial Type Strains, Phase II (KMG-II): From Individual Species to Whole Genera.</title>
        <authorList>
            <person name="Goeker M."/>
        </authorList>
    </citation>
    <scope>NUCLEOTIDE SEQUENCE [LARGE SCALE GENOMIC DNA]</scope>
    <source>
        <strain evidence="1 2">DSM 27763</strain>
    </source>
</reference>
<dbReference type="Gene3D" id="1.25.40.20">
    <property type="entry name" value="Ankyrin repeat-containing domain"/>
    <property type="match status" value="1"/>
</dbReference>
<dbReference type="EMBL" id="PGEZ01000002">
    <property type="protein sequence ID" value="PJJ53742.1"/>
    <property type="molecule type" value="Genomic_DNA"/>
</dbReference>
<accession>A0A2M9B738</accession>
<comment type="caution">
    <text evidence="1">The sequence shown here is derived from an EMBL/GenBank/DDBJ whole genome shotgun (WGS) entry which is preliminary data.</text>
</comment>
<sequence length="221" mass="24379">MESASAGITEWPGVVDPSLLKPELVSDANRLADAARSGAWDSVLSLLESSPWLGPNRWRVDGSSWFTALHQAAWHGAPVAVVERLVAMGAWRSLRTAAGDRAVDIARDRGHAHLVAALETTRDGTRDRRRYEAWDRHLTELIASRTASLEPVRYRPVPTEVVEVEGLETLWFPYPGMYGGFSISVHRSRLFVESWSRVAGGSGQAHVITEDHCVLVDEGFV</sequence>
<gene>
    <name evidence="1" type="ORF">CLV56_3235</name>
</gene>
<dbReference type="AlphaFoldDB" id="A0A2M9B738"/>
<keyword evidence="2" id="KW-1185">Reference proteome</keyword>
<dbReference type="Proteomes" id="UP000230842">
    <property type="component" value="Unassembled WGS sequence"/>
</dbReference>
<proteinExistence type="predicted"/>
<dbReference type="RefSeq" id="WP_100415270.1">
    <property type="nucleotide sequence ID" value="NZ_PGEZ01000002.1"/>
</dbReference>